<dbReference type="EMBL" id="JBHFFA010000007">
    <property type="protein sequence ID" value="KAL2612269.1"/>
    <property type="molecule type" value="Genomic_DNA"/>
</dbReference>
<evidence type="ECO:0000313" key="3">
    <source>
        <dbReference type="Proteomes" id="UP001605036"/>
    </source>
</evidence>
<proteinExistence type="predicted"/>
<dbReference type="Proteomes" id="UP001605036">
    <property type="component" value="Unassembled WGS sequence"/>
</dbReference>
<feature type="region of interest" description="Disordered" evidence="1">
    <location>
        <begin position="1"/>
        <end position="22"/>
    </location>
</feature>
<comment type="caution">
    <text evidence="2">The sequence shown here is derived from an EMBL/GenBank/DDBJ whole genome shotgun (WGS) entry which is preliminary data.</text>
</comment>
<feature type="compositionally biased region" description="Acidic residues" evidence="1">
    <location>
        <begin position="70"/>
        <end position="89"/>
    </location>
</feature>
<dbReference type="AlphaFoldDB" id="A0ABD1XTZ7"/>
<gene>
    <name evidence="2" type="ORF">R1flu_023961</name>
</gene>
<reference evidence="2 3" key="1">
    <citation type="submission" date="2024-09" db="EMBL/GenBank/DDBJ databases">
        <title>Chromosome-scale assembly of Riccia fluitans.</title>
        <authorList>
            <person name="Paukszto L."/>
            <person name="Sawicki J."/>
            <person name="Karawczyk K."/>
            <person name="Piernik-Szablinska J."/>
            <person name="Szczecinska M."/>
            <person name="Mazdziarz M."/>
        </authorList>
    </citation>
    <scope>NUCLEOTIDE SEQUENCE [LARGE SCALE GENOMIC DNA]</scope>
    <source>
        <strain evidence="2">Rf_01</strain>
        <tissue evidence="2">Aerial parts of the thallus</tissue>
    </source>
</reference>
<keyword evidence="3" id="KW-1185">Reference proteome</keyword>
<organism evidence="2 3">
    <name type="scientific">Riccia fluitans</name>
    <dbReference type="NCBI Taxonomy" id="41844"/>
    <lineage>
        <taxon>Eukaryota</taxon>
        <taxon>Viridiplantae</taxon>
        <taxon>Streptophyta</taxon>
        <taxon>Embryophyta</taxon>
        <taxon>Marchantiophyta</taxon>
        <taxon>Marchantiopsida</taxon>
        <taxon>Marchantiidae</taxon>
        <taxon>Marchantiales</taxon>
        <taxon>Ricciaceae</taxon>
        <taxon>Riccia</taxon>
    </lineage>
</organism>
<sequence>MTRPPRPKYPSDSKNYHEIRRPGCAQTIRLPEELLDTYVTLRSFDPSQDAQIIQDLQLHPSVSNCNHEELEFEDVEDSEDEELSDEETREEVGLGGADVDSVLCADSQLENVTRDPLLRVFPDATYGF</sequence>
<name>A0ABD1XTZ7_9MARC</name>
<protein>
    <submittedName>
        <fullName evidence="2">Uncharacterized protein</fullName>
    </submittedName>
</protein>
<feature type="region of interest" description="Disordered" evidence="1">
    <location>
        <begin position="70"/>
        <end position="96"/>
    </location>
</feature>
<evidence type="ECO:0000313" key="2">
    <source>
        <dbReference type="EMBL" id="KAL2612269.1"/>
    </source>
</evidence>
<feature type="compositionally biased region" description="Basic and acidic residues" evidence="1">
    <location>
        <begin position="9"/>
        <end position="21"/>
    </location>
</feature>
<accession>A0ABD1XTZ7</accession>
<evidence type="ECO:0000256" key="1">
    <source>
        <dbReference type="SAM" id="MobiDB-lite"/>
    </source>
</evidence>